<evidence type="ECO:0000256" key="4">
    <source>
        <dbReference type="ARBA" id="ARBA00022801"/>
    </source>
</evidence>
<dbReference type="STRING" id="684065.SAMN05421738_102316"/>
<dbReference type="InterPro" id="IPR015797">
    <property type="entry name" value="NUDIX_hydrolase-like_dom_sf"/>
</dbReference>
<gene>
    <name evidence="8" type="ORF">SAMN05421738_102316</name>
</gene>
<name>A0A1I4TQZ5_9FLAO</name>
<dbReference type="InterPro" id="IPR000086">
    <property type="entry name" value="NUDIX_hydrolase_dom"/>
</dbReference>
<dbReference type="Proteomes" id="UP000199149">
    <property type="component" value="Unassembled WGS sequence"/>
</dbReference>
<dbReference type="CDD" id="cd03426">
    <property type="entry name" value="NUDIX_CoAse_Nudt7"/>
    <property type="match status" value="1"/>
</dbReference>
<evidence type="ECO:0000259" key="7">
    <source>
        <dbReference type="PROSITE" id="PS51462"/>
    </source>
</evidence>
<accession>A0A1I4TQZ5</accession>
<keyword evidence="3" id="KW-0479">Metal-binding</keyword>
<proteinExistence type="predicted"/>
<comment type="cofactor">
    <cofactor evidence="2">
        <name>Mg(2+)</name>
        <dbReference type="ChEBI" id="CHEBI:18420"/>
    </cofactor>
</comment>
<keyword evidence="9" id="KW-1185">Reference proteome</keyword>
<evidence type="ECO:0000256" key="3">
    <source>
        <dbReference type="ARBA" id="ARBA00022723"/>
    </source>
</evidence>
<keyword evidence="4" id="KW-0378">Hydrolase</keyword>
<organism evidence="8 9">
    <name type="scientific">Algoriella xinjiangensis</name>
    <dbReference type="NCBI Taxonomy" id="684065"/>
    <lineage>
        <taxon>Bacteria</taxon>
        <taxon>Pseudomonadati</taxon>
        <taxon>Bacteroidota</taxon>
        <taxon>Flavobacteriia</taxon>
        <taxon>Flavobacteriales</taxon>
        <taxon>Weeksellaceae</taxon>
        <taxon>Algoriella</taxon>
    </lineage>
</organism>
<evidence type="ECO:0000313" key="8">
    <source>
        <dbReference type="EMBL" id="SFM79085.1"/>
    </source>
</evidence>
<dbReference type="SUPFAM" id="SSF55811">
    <property type="entry name" value="Nudix"/>
    <property type="match status" value="1"/>
</dbReference>
<sequence>MYLDLEEIKYLLAESVEGLPGWDSHQKLSPPYREKYDLEFIKRTNPRSASVMILLYQNESGDVEFPVTMRVSYEGAHSHQFSLPGGQFEELDISFDETAIRETVEELGVEYENIEIVRQLSEIYIPPSNFLVYPYIGIYTGVPNFTPEEREVQYIVPLDLEAFLNADHEVFEREFSGQMVEIPGYNIGDEEYLWGATAMILEEFKDYLKIVLNL</sequence>
<comment type="cofactor">
    <cofactor evidence="1">
        <name>Mn(2+)</name>
        <dbReference type="ChEBI" id="CHEBI:29035"/>
    </cofactor>
</comment>
<feature type="domain" description="Nudix hydrolase" evidence="7">
    <location>
        <begin position="46"/>
        <end position="181"/>
    </location>
</feature>
<dbReference type="InterPro" id="IPR045121">
    <property type="entry name" value="CoAse"/>
</dbReference>
<dbReference type="PANTHER" id="PTHR12992">
    <property type="entry name" value="NUDIX HYDROLASE"/>
    <property type="match status" value="1"/>
</dbReference>
<dbReference type="GO" id="GO:0010945">
    <property type="term" value="F:coenzyme A diphosphatase activity"/>
    <property type="evidence" value="ECO:0007669"/>
    <property type="project" value="InterPro"/>
</dbReference>
<dbReference type="AlphaFoldDB" id="A0A1I4TQZ5"/>
<evidence type="ECO:0000256" key="6">
    <source>
        <dbReference type="ARBA" id="ARBA00023211"/>
    </source>
</evidence>
<dbReference type="GO" id="GO:0046872">
    <property type="term" value="F:metal ion binding"/>
    <property type="evidence" value="ECO:0007669"/>
    <property type="project" value="UniProtKB-KW"/>
</dbReference>
<dbReference type="Gene3D" id="3.90.79.10">
    <property type="entry name" value="Nucleoside Triphosphate Pyrophosphohydrolase"/>
    <property type="match status" value="1"/>
</dbReference>
<evidence type="ECO:0000256" key="5">
    <source>
        <dbReference type="ARBA" id="ARBA00022842"/>
    </source>
</evidence>
<evidence type="ECO:0000313" key="9">
    <source>
        <dbReference type="Proteomes" id="UP000199149"/>
    </source>
</evidence>
<reference evidence="9" key="1">
    <citation type="submission" date="2016-10" db="EMBL/GenBank/DDBJ databases">
        <authorList>
            <person name="Varghese N."/>
            <person name="Submissions S."/>
        </authorList>
    </citation>
    <scope>NUCLEOTIDE SEQUENCE [LARGE SCALE GENOMIC DNA]</scope>
    <source>
        <strain evidence="9">XJ109</strain>
    </source>
</reference>
<keyword evidence="6" id="KW-0464">Manganese</keyword>
<protein>
    <submittedName>
        <fullName evidence="8">NUDIX domain-containing protein</fullName>
    </submittedName>
</protein>
<dbReference type="Pfam" id="PF00293">
    <property type="entry name" value="NUDIX"/>
    <property type="match status" value="1"/>
</dbReference>
<dbReference type="RefSeq" id="WP_092906436.1">
    <property type="nucleotide sequence ID" value="NZ_FOUZ01000002.1"/>
</dbReference>
<keyword evidence="5" id="KW-0460">Magnesium</keyword>
<dbReference type="EMBL" id="FOUZ01000002">
    <property type="protein sequence ID" value="SFM79085.1"/>
    <property type="molecule type" value="Genomic_DNA"/>
</dbReference>
<dbReference type="PANTHER" id="PTHR12992:SF11">
    <property type="entry name" value="MITOCHONDRIAL COENZYME A DIPHOSPHATASE NUDT8"/>
    <property type="match status" value="1"/>
</dbReference>
<evidence type="ECO:0000256" key="2">
    <source>
        <dbReference type="ARBA" id="ARBA00001946"/>
    </source>
</evidence>
<dbReference type="OrthoDB" id="9802805at2"/>
<dbReference type="PROSITE" id="PS51462">
    <property type="entry name" value="NUDIX"/>
    <property type="match status" value="1"/>
</dbReference>
<evidence type="ECO:0000256" key="1">
    <source>
        <dbReference type="ARBA" id="ARBA00001936"/>
    </source>
</evidence>